<reference evidence="2 3" key="1">
    <citation type="submission" date="2023-08" db="EMBL/GenBank/DDBJ databases">
        <authorList>
            <person name="Folkvardsen B D."/>
            <person name="Norman A."/>
        </authorList>
    </citation>
    <scope>NUCLEOTIDE SEQUENCE [LARGE SCALE GENOMIC DNA]</scope>
    <source>
        <strain evidence="2 3">Mu0050</strain>
    </source>
</reference>
<dbReference type="Gene3D" id="3.40.1260.10">
    <property type="entry name" value="DsrEFH-like"/>
    <property type="match status" value="1"/>
</dbReference>
<feature type="signal peptide" evidence="1">
    <location>
        <begin position="1"/>
        <end position="26"/>
    </location>
</feature>
<evidence type="ECO:0008006" key="4">
    <source>
        <dbReference type="Google" id="ProtNLM"/>
    </source>
</evidence>
<organism evidence="2 3">
    <name type="scientific">[Mycobacterium] wendilense</name>
    <dbReference type="NCBI Taxonomy" id="3064284"/>
    <lineage>
        <taxon>Bacteria</taxon>
        <taxon>Bacillati</taxon>
        <taxon>Actinomycetota</taxon>
        <taxon>Actinomycetes</taxon>
        <taxon>Mycobacteriales</taxon>
        <taxon>Mycobacteriaceae</taxon>
        <taxon>Mycolicibacter</taxon>
    </lineage>
</organism>
<name>A0ABM9MB55_9MYCO</name>
<dbReference type="EMBL" id="OY726395">
    <property type="protein sequence ID" value="CAJ1580911.1"/>
    <property type="molecule type" value="Genomic_DNA"/>
</dbReference>
<dbReference type="InterPro" id="IPR027396">
    <property type="entry name" value="DsrEFH-like"/>
</dbReference>
<evidence type="ECO:0000313" key="2">
    <source>
        <dbReference type="EMBL" id="CAJ1580911.1"/>
    </source>
</evidence>
<dbReference type="SUPFAM" id="SSF75169">
    <property type="entry name" value="DsrEFH-like"/>
    <property type="match status" value="1"/>
</dbReference>
<dbReference type="RefSeq" id="WP_316515299.1">
    <property type="nucleotide sequence ID" value="NZ_OY726395.1"/>
</dbReference>
<sequence length="153" mass="16316">MKLLKSLMLAAALAVVPLGIAGTAAAQPPSPEEISATENAIRPDGRYALAVSEPGRLNVAIMTGRDIKAKSPHIDFQIVTYGKVAQDLATDPAVQEAARRAVLDDGIKIVICDLPLDRLGIDRATLPVEFATTPNALTYLFGLQEQGYKTLTY</sequence>
<keyword evidence="1" id="KW-0732">Signal</keyword>
<dbReference type="Proteomes" id="UP001190466">
    <property type="component" value="Chromosome"/>
</dbReference>
<accession>A0ABM9MB55</accession>
<evidence type="ECO:0000313" key="3">
    <source>
        <dbReference type="Proteomes" id="UP001190466"/>
    </source>
</evidence>
<feature type="chain" id="PRO_5045589150" description="DsrE/DsrF-like family protein" evidence="1">
    <location>
        <begin position="27"/>
        <end position="153"/>
    </location>
</feature>
<evidence type="ECO:0000256" key="1">
    <source>
        <dbReference type="SAM" id="SignalP"/>
    </source>
</evidence>
<proteinExistence type="predicted"/>
<protein>
    <recommendedName>
        <fullName evidence="4">DsrE/DsrF-like family protein</fullName>
    </recommendedName>
</protein>
<keyword evidence="3" id="KW-1185">Reference proteome</keyword>
<gene>
    <name evidence="2" type="ORF">MU0050_001267</name>
</gene>